<protein>
    <submittedName>
        <fullName evidence="3">Uncharacterized protein</fullName>
    </submittedName>
</protein>
<evidence type="ECO:0000256" key="2">
    <source>
        <dbReference type="SAM" id="SignalP"/>
    </source>
</evidence>
<keyword evidence="4" id="KW-1185">Reference proteome</keyword>
<feature type="compositionally biased region" description="Basic and acidic residues" evidence="1">
    <location>
        <begin position="194"/>
        <end position="205"/>
    </location>
</feature>
<feature type="compositionally biased region" description="Polar residues" evidence="1">
    <location>
        <begin position="81"/>
        <end position="92"/>
    </location>
</feature>
<sequence>MLTNLTKFQGMKCLPLLLCSLLCLVGNVDTADARALVDMINKLSAKAQKQNAAPAPAKSAPMSQAQIAKSAPKAVNKAAPAQNSATSTTCKTAGSRDNAAALAAMVNAKTESIKTGGKPKYPSFDSLPDDVVKRLINQERTGKGIFSFKDGTQVEVPDLTEWNFETEGTWITIEAVEPTTTAPEEITDGPEPTTEPKLDDPKLPETNKNTPPGFPQCMLSSGFIFEIIDKLFLKTI</sequence>
<keyword evidence="2" id="KW-0732">Signal</keyword>
<gene>
    <name evidence="3" type="ORF">PMAYCL1PPCAC_10450</name>
</gene>
<dbReference type="AlphaFoldDB" id="A0AAN4ZMD2"/>
<name>A0AAN4ZMD2_9BILA</name>
<reference evidence="4" key="1">
    <citation type="submission" date="2022-10" db="EMBL/GenBank/DDBJ databases">
        <title>Genome assembly of Pristionchus species.</title>
        <authorList>
            <person name="Yoshida K."/>
            <person name="Sommer R.J."/>
        </authorList>
    </citation>
    <scope>NUCLEOTIDE SEQUENCE [LARGE SCALE GENOMIC DNA]</scope>
    <source>
        <strain evidence="4">RS5460</strain>
    </source>
</reference>
<comment type="caution">
    <text evidence="3">The sequence shown here is derived from an EMBL/GenBank/DDBJ whole genome shotgun (WGS) entry which is preliminary data.</text>
</comment>
<proteinExistence type="predicted"/>
<feature type="chain" id="PRO_5042919482" evidence="2">
    <location>
        <begin position="31"/>
        <end position="236"/>
    </location>
</feature>
<accession>A0AAN4ZMD2</accession>
<feature type="signal peptide" evidence="2">
    <location>
        <begin position="1"/>
        <end position="30"/>
    </location>
</feature>
<feature type="region of interest" description="Disordered" evidence="1">
    <location>
        <begin position="51"/>
        <end position="92"/>
    </location>
</feature>
<dbReference type="EMBL" id="BTRK01000003">
    <property type="protein sequence ID" value="GMR40255.1"/>
    <property type="molecule type" value="Genomic_DNA"/>
</dbReference>
<evidence type="ECO:0000256" key="1">
    <source>
        <dbReference type="SAM" id="MobiDB-lite"/>
    </source>
</evidence>
<evidence type="ECO:0000313" key="4">
    <source>
        <dbReference type="Proteomes" id="UP001328107"/>
    </source>
</evidence>
<evidence type="ECO:0000313" key="3">
    <source>
        <dbReference type="EMBL" id="GMR40255.1"/>
    </source>
</evidence>
<dbReference type="Proteomes" id="UP001328107">
    <property type="component" value="Unassembled WGS sequence"/>
</dbReference>
<organism evidence="3 4">
    <name type="scientific">Pristionchus mayeri</name>
    <dbReference type="NCBI Taxonomy" id="1317129"/>
    <lineage>
        <taxon>Eukaryota</taxon>
        <taxon>Metazoa</taxon>
        <taxon>Ecdysozoa</taxon>
        <taxon>Nematoda</taxon>
        <taxon>Chromadorea</taxon>
        <taxon>Rhabditida</taxon>
        <taxon>Rhabditina</taxon>
        <taxon>Diplogasteromorpha</taxon>
        <taxon>Diplogasteroidea</taxon>
        <taxon>Neodiplogasteridae</taxon>
        <taxon>Pristionchus</taxon>
    </lineage>
</organism>
<feature type="region of interest" description="Disordered" evidence="1">
    <location>
        <begin position="178"/>
        <end position="214"/>
    </location>
</feature>
<feature type="compositionally biased region" description="Low complexity" evidence="1">
    <location>
        <begin position="51"/>
        <end position="65"/>
    </location>
</feature>